<accession>A0A0K2H3A7</accession>
<sequence>MTAIIPTVIVIRAARPGAARSSFIDWYMPTMFATYQGK</sequence>
<keyword evidence="2" id="KW-1185">Reference proteome</keyword>
<dbReference type="Proteomes" id="UP000058446">
    <property type="component" value="Chromosome"/>
</dbReference>
<name>A0A0K2H3A7_9CORY</name>
<proteinExistence type="predicted"/>
<reference evidence="1 2" key="1">
    <citation type="submission" date="2013-10" db="EMBL/GenBank/DDBJ databases">
        <title>Complete genome sequence of Corynebacterium lactis DSM 45799(T), isolated from raw cow milk.</title>
        <authorList>
            <person name="Ruckert C."/>
            <person name="Albersmeier A."/>
            <person name="Lipski A."/>
            <person name="Kalinowski J."/>
        </authorList>
    </citation>
    <scope>NUCLEOTIDE SEQUENCE [LARGE SCALE GENOMIC DNA]</scope>
    <source>
        <strain evidence="1 2">RW2-5</strain>
    </source>
</reference>
<dbReference type="KEGG" id="clw:CLAC_03225"/>
<dbReference type="EMBL" id="CP006841">
    <property type="protein sequence ID" value="ALA68423.1"/>
    <property type="molecule type" value="Genomic_DNA"/>
</dbReference>
<organism evidence="1 2">
    <name type="scientific">Corynebacterium lactis RW2-5</name>
    <dbReference type="NCBI Taxonomy" id="1408189"/>
    <lineage>
        <taxon>Bacteria</taxon>
        <taxon>Bacillati</taxon>
        <taxon>Actinomycetota</taxon>
        <taxon>Actinomycetes</taxon>
        <taxon>Mycobacteriales</taxon>
        <taxon>Corynebacteriaceae</taxon>
        <taxon>Corynebacterium</taxon>
    </lineage>
</organism>
<evidence type="ECO:0000313" key="1">
    <source>
        <dbReference type="EMBL" id="ALA68423.1"/>
    </source>
</evidence>
<protein>
    <submittedName>
        <fullName evidence="1">Uncharacterized protein</fullName>
    </submittedName>
</protein>
<dbReference type="AlphaFoldDB" id="A0A0K2H3A7"/>
<dbReference type="STRING" id="1408189.CLAC_03225"/>
<evidence type="ECO:0000313" key="2">
    <source>
        <dbReference type="Proteomes" id="UP000058446"/>
    </source>
</evidence>
<gene>
    <name evidence="1" type="ORF">CLAC_03225</name>
</gene>